<feature type="domain" description="AB hydrolase-1" evidence="12">
    <location>
        <begin position="52"/>
        <end position="292"/>
    </location>
</feature>
<dbReference type="SUPFAM" id="SSF53474">
    <property type="entry name" value="alpha/beta-Hydrolases"/>
    <property type="match status" value="1"/>
</dbReference>
<evidence type="ECO:0000256" key="8">
    <source>
        <dbReference type="ARBA" id="ARBA00048283"/>
    </source>
</evidence>
<accession>A0A6J2U282</accession>
<evidence type="ECO:0000259" key="12">
    <source>
        <dbReference type="Pfam" id="PF00561"/>
    </source>
</evidence>
<comment type="catalytic activity">
    <reaction evidence="6">
        <text>a 1,3-diacyl-sn-glycerol + H2O = a 1-acyl-sn-glycerol + a fatty acid + H(+)</text>
        <dbReference type="Rhea" id="RHEA:38503"/>
        <dbReference type="ChEBI" id="CHEBI:15377"/>
        <dbReference type="ChEBI" id="CHEBI:15378"/>
        <dbReference type="ChEBI" id="CHEBI:28868"/>
        <dbReference type="ChEBI" id="CHEBI:64683"/>
        <dbReference type="ChEBI" id="CHEBI:77272"/>
    </reaction>
</comment>
<dbReference type="Pfam" id="PF00561">
    <property type="entry name" value="Abhydrolase_1"/>
    <property type="match status" value="1"/>
</dbReference>
<keyword evidence="2" id="KW-0378">Hydrolase</keyword>
<dbReference type="RefSeq" id="XP_030382000.1">
    <property type="nucleotide sequence ID" value="XM_030526140.1"/>
</dbReference>
<dbReference type="EC" id="3.1.1.116" evidence="3"/>
<comment type="catalytic activity">
    <reaction evidence="9">
        <text>1,2-didecanoylglycerol + H2O = decanoylglycerol + decanoate + H(+)</text>
        <dbReference type="Rhea" id="RHEA:48596"/>
        <dbReference type="ChEBI" id="CHEBI:11152"/>
        <dbReference type="ChEBI" id="CHEBI:15377"/>
        <dbReference type="ChEBI" id="CHEBI:15378"/>
        <dbReference type="ChEBI" id="CHEBI:27689"/>
        <dbReference type="ChEBI" id="CHEBI:90605"/>
    </reaction>
</comment>
<evidence type="ECO:0000256" key="7">
    <source>
        <dbReference type="ARBA" id="ARBA00044064"/>
    </source>
</evidence>
<evidence type="ECO:0000256" key="11">
    <source>
        <dbReference type="ARBA" id="ARBA00048919"/>
    </source>
</evidence>
<evidence type="ECO:0000313" key="13">
    <source>
        <dbReference type="Proteomes" id="UP000504634"/>
    </source>
</evidence>
<dbReference type="PANTHER" id="PTHR46118">
    <property type="entry name" value="PROTEIN ABHD11"/>
    <property type="match status" value="1"/>
</dbReference>
<evidence type="ECO:0000256" key="2">
    <source>
        <dbReference type="ARBA" id="ARBA00022801"/>
    </source>
</evidence>
<dbReference type="Proteomes" id="UP000504634">
    <property type="component" value="Unplaced"/>
</dbReference>
<evidence type="ECO:0000256" key="1">
    <source>
        <dbReference type="ARBA" id="ARBA00008645"/>
    </source>
</evidence>
<dbReference type="PRINTS" id="PR00111">
    <property type="entry name" value="ABHYDROLASE"/>
</dbReference>
<comment type="catalytic activity">
    <reaction evidence="5">
        <text>a 1,2-diacyl-sn-glycerol + H2O = a 2-acylglycerol + a fatty acid + H(+)</text>
        <dbReference type="Rhea" id="RHEA:33275"/>
        <dbReference type="ChEBI" id="CHEBI:15377"/>
        <dbReference type="ChEBI" id="CHEBI:15378"/>
        <dbReference type="ChEBI" id="CHEBI:17389"/>
        <dbReference type="ChEBI" id="CHEBI:17815"/>
        <dbReference type="ChEBI" id="CHEBI:28868"/>
        <dbReference type="EC" id="3.1.1.116"/>
    </reaction>
</comment>
<evidence type="ECO:0000313" key="14">
    <source>
        <dbReference type="RefSeq" id="XP_030382000.1"/>
    </source>
</evidence>
<dbReference type="AlphaFoldDB" id="A0A6J2U282"/>
<dbReference type="PANTHER" id="PTHR46118:SF4">
    <property type="entry name" value="PROTEIN ABHD11"/>
    <property type="match status" value="1"/>
</dbReference>
<evidence type="ECO:0000256" key="5">
    <source>
        <dbReference type="ARBA" id="ARBA00043667"/>
    </source>
</evidence>
<dbReference type="GeneID" id="115629638"/>
<protein>
    <recommendedName>
        <fullName evidence="7">sn-1-specific diacylglycerol lipase ABHD11</fullName>
        <ecNumber evidence="3">3.1.1.116</ecNumber>
    </recommendedName>
    <alternativeName>
        <fullName evidence="4">Alpha/beta hydrolase domain-containing protein 11</fullName>
    </alternativeName>
</protein>
<evidence type="ECO:0000256" key="9">
    <source>
        <dbReference type="ARBA" id="ARBA00048504"/>
    </source>
</evidence>
<reference evidence="14" key="1">
    <citation type="submission" date="2025-08" db="UniProtKB">
        <authorList>
            <consortium name="RefSeq"/>
        </authorList>
    </citation>
    <scope>IDENTIFICATION</scope>
    <source>
        <strain evidence="14">11010-0011.00</strain>
        <tissue evidence="14">Whole body</tissue>
    </source>
</reference>
<keyword evidence="13" id="KW-1185">Reference proteome</keyword>
<evidence type="ECO:0000256" key="4">
    <source>
        <dbReference type="ARBA" id="ARBA00042703"/>
    </source>
</evidence>
<dbReference type="InterPro" id="IPR000073">
    <property type="entry name" value="AB_hydrolase_1"/>
</dbReference>
<dbReference type="OrthoDB" id="8119704at2759"/>
<proteinExistence type="inferred from homology"/>
<comment type="catalytic activity">
    <reaction evidence="10">
        <text>1-octadecanoyl-2-(9Z-octadecenoyl)-sn-glycerol + H2O = 2-(9Z-octadecenoyl)-glycerol + octadecanoate + H(+)</text>
        <dbReference type="Rhea" id="RHEA:77103"/>
        <dbReference type="ChEBI" id="CHEBI:15377"/>
        <dbReference type="ChEBI" id="CHEBI:15378"/>
        <dbReference type="ChEBI" id="CHEBI:25629"/>
        <dbReference type="ChEBI" id="CHEBI:73990"/>
        <dbReference type="ChEBI" id="CHEBI:75468"/>
    </reaction>
</comment>
<dbReference type="GO" id="GO:0052689">
    <property type="term" value="F:carboxylic ester hydrolase activity"/>
    <property type="evidence" value="ECO:0007669"/>
    <property type="project" value="TreeGrafter"/>
</dbReference>
<evidence type="ECO:0000256" key="3">
    <source>
        <dbReference type="ARBA" id="ARBA00026104"/>
    </source>
</evidence>
<evidence type="ECO:0000256" key="10">
    <source>
        <dbReference type="ARBA" id="ARBA00048513"/>
    </source>
</evidence>
<organism evidence="13 14">
    <name type="scientific">Drosophila lebanonensis</name>
    <name type="common">Fruit fly</name>
    <name type="synonym">Scaptodrosophila lebanonensis</name>
    <dbReference type="NCBI Taxonomy" id="7225"/>
    <lineage>
        <taxon>Eukaryota</taxon>
        <taxon>Metazoa</taxon>
        <taxon>Ecdysozoa</taxon>
        <taxon>Arthropoda</taxon>
        <taxon>Hexapoda</taxon>
        <taxon>Insecta</taxon>
        <taxon>Pterygota</taxon>
        <taxon>Neoptera</taxon>
        <taxon>Endopterygota</taxon>
        <taxon>Diptera</taxon>
        <taxon>Brachycera</taxon>
        <taxon>Muscomorpha</taxon>
        <taxon>Ephydroidea</taxon>
        <taxon>Drosophilidae</taxon>
        <taxon>Scaptodrosophila</taxon>
    </lineage>
</organism>
<dbReference type="Gene3D" id="3.40.50.1820">
    <property type="entry name" value="alpha/beta hydrolase"/>
    <property type="match status" value="1"/>
</dbReference>
<comment type="catalytic activity">
    <reaction evidence="11">
        <text>1-octadecanoyl-2-(5Z,8Z,11Z,14Z-eicosatetraenoyl)-sn-glycerol + H2O = 2-(5Z,8Z,11Z,14Z-eicosatetraenoyl)-glycerol + octadecanoate + H(+)</text>
        <dbReference type="Rhea" id="RHEA:38507"/>
        <dbReference type="ChEBI" id="CHEBI:15377"/>
        <dbReference type="ChEBI" id="CHEBI:15378"/>
        <dbReference type="ChEBI" id="CHEBI:25629"/>
        <dbReference type="ChEBI" id="CHEBI:52392"/>
        <dbReference type="ChEBI" id="CHEBI:75728"/>
    </reaction>
</comment>
<name>A0A6J2U282_DROLE</name>
<dbReference type="InterPro" id="IPR029058">
    <property type="entry name" value="AB_hydrolase_fold"/>
</dbReference>
<gene>
    <name evidence="14" type="primary">LOC115629638</name>
</gene>
<dbReference type="GO" id="GO:0005739">
    <property type="term" value="C:mitochondrion"/>
    <property type="evidence" value="ECO:0007669"/>
    <property type="project" value="TreeGrafter"/>
</dbReference>
<sequence length="306" mass="34605">MQLFVKSLRFLRNGKFLTRTLTTEQNYAQQVEAVPLSSELFEGPKTDANTAPLITMHGLFGSKQNWRGISKALTSKTDRRIYTVDARNHGDSPHTSSHSSAGMSADVSSFLSTNSLSKACLMGHSMGGRTMMHFALTYPQLTDRLIVVDISPISIPRSFYEMNRIFDAMLNIAVPSNLPMAEGRKLVKEQMKQATDSMETVDFIMLNLRKKPDTGEFVWACNVQTLHDSLPHFGNYESELQNLKPYNGPTTFICGTRSPFMSPDHWPQVLKYFPNAEIHWLDAGHLVHFEQPQKFIQIVADFLNKK</sequence>
<evidence type="ECO:0000256" key="6">
    <source>
        <dbReference type="ARBA" id="ARBA00043742"/>
    </source>
</evidence>
<comment type="catalytic activity">
    <reaction evidence="8">
        <text>1-octadecanoyl-2-(4Z,7Z,10Z,13Z,16Z,19Z-docosahexaenoyl)-sn-glycerol + H2O = 2-(4Z,7Z,10Z,13Z,16Z,19Z-docosahexaenoyl)-glycerol + octadecanoate + H(+)</text>
        <dbReference type="Rhea" id="RHEA:77107"/>
        <dbReference type="ChEBI" id="CHEBI:15377"/>
        <dbReference type="ChEBI" id="CHEBI:15378"/>
        <dbReference type="ChEBI" id="CHEBI:25629"/>
        <dbReference type="ChEBI" id="CHEBI:77129"/>
        <dbReference type="ChEBI" id="CHEBI:186738"/>
    </reaction>
</comment>
<comment type="similarity">
    <text evidence="1">Belongs to the AB hydrolase superfamily.</text>
</comment>